<comment type="caution">
    <text evidence="2">The sequence shown here is derived from an EMBL/GenBank/DDBJ whole genome shotgun (WGS) entry which is preliminary data.</text>
</comment>
<evidence type="ECO:0000313" key="3">
    <source>
        <dbReference type="Proteomes" id="UP001429564"/>
    </source>
</evidence>
<dbReference type="InterPro" id="IPR010718">
    <property type="entry name" value="DUF1294"/>
</dbReference>
<dbReference type="Pfam" id="PF06961">
    <property type="entry name" value="DUF1294"/>
    <property type="match status" value="1"/>
</dbReference>
<keyword evidence="1" id="KW-0812">Transmembrane</keyword>
<feature type="transmembrane region" description="Helical" evidence="1">
    <location>
        <begin position="77"/>
        <end position="94"/>
    </location>
</feature>
<keyword evidence="1" id="KW-0472">Membrane</keyword>
<keyword evidence="3" id="KW-1185">Reference proteome</keyword>
<dbReference type="PIRSF" id="PIRSF002599">
    <property type="entry name" value="Cold_shock_A"/>
    <property type="match status" value="1"/>
</dbReference>
<accession>A0ABX0WB54</accession>
<feature type="transmembrane region" description="Helical" evidence="1">
    <location>
        <begin position="6"/>
        <end position="26"/>
    </location>
</feature>
<gene>
    <name evidence="2" type="ORF">DL239_12975</name>
</gene>
<dbReference type="Proteomes" id="UP001429564">
    <property type="component" value="Unassembled WGS sequence"/>
</dbReference>
<protein>
    <submittedName>
        <fullName evidence="2">DUF1294 domain-containing protein</fullName>
    </submittedName>
</protein>
<proteinExistence type="predicted"/>
<dbReference type="InterPro" id="IPR012156">
    <property type="entry name" value="Cold_shock_CspA"/>
</dbReference>
<evidence type="ECO:0000256" key="1">
    <source>
        <dbReference type="SAM" id="Phobius"/>
    </source>
</evidence>
<reference evidence="2 3" key="1">
    <citation type="submission" date="2018-05" db="EMBL/GenBank/DDBJ databases">
        <authorList>
            <person name="Zhang Y.-J."/>
        </authorList>
    </citation>
    <scope>NUCLEOTIDE SEQUENCE [LARGE SCALE GENOMIC DNA]</scope>
    <source>
        <strain evidence="2 3">CY04</strain>
    </source>
</reference>
<name>A0ABX0WB54_9RHOB</name>
<dbReference type="EMBL" id="QHLQ01000012">
    <property type="protein sequence ID" value="NIZ61887.1"/>
    <property type="molecule type" value="Genomic_DNA"/>
</dbReference>
<dbReference type="RefSeq" id="WP_167684520.1">
    <property type="nucleotide sequence ID" value="NZ_QHLQ01000012.1"/>
</dbReference>
<sequence>MTDFPWSTVALYLLAVNLLTIVFFAIDKRRARRRHWRIPEKSLLFLCLFGGTPSAYWARKRFRHKTRKQPFSMRLHMIAVAQLFTGLGLLWLALSGKYF</sequence>
<keyword evidence="1" id="KW-1133">Transmembrane helix</keyword>
<organism evidence="2 3">
    <name type="scientific">Parasedimentitalea denitrificans</name>
    <dbReference type="NCBI Taxonomy" id="2211118"/>
    <lineage>
        <taxon>Bacteria</taxon>
        <taxon>Pseudomonadati</taxon>
        <taxon>Pseudomonadota</taxon>
        <taxon>Alphaproteobacteria</taxon>
        <taxon>Rhodobacterales</taxon>
        <taxon>Paracoccaceae</taxon>
        <taxon>Parasedimentitalea</taxon>
    </lineage>
</organism>
<evidence type="ECO:0000313" key="2">
    <source>
        <dbReference type="EMBL" id="NIZ61887.1"/>
    </source>
</evidence>